<accession>D3RX16</accession>
<keyword evidence="3 6" id="KW-0456">Lyase</keyword>
<dbReference type="EMBL" id="CP001899">
    <property type="protein sequence ID" value="ADC65029.1"/>
    <property type="molecule type" value="Genomic_DNA"/>
</dbReference>
<dbReference type="OrthoDB" id="30748at2157"/>
<comment type="cofactor">
    <cofactor evidence="6">
        <name>pyruvate</name>
        <dbReference type="ChEBI" id="CHEBI:15361"/>
    </cofactor>
    <text evidence="6">Binds 1 pyruvoyl group covalently per subunit.</text>
</comment>
<dbReference type="STRING" id="589924.Ferp_0861"/>
<dbReference type="EC" id="4.1.1.19" evidence="6"/>
<dbReference type="AlphaFoldDB" id="D3RX16"/>
<dbReference type="SUPFAM" id="SSF56271">
    <property type="entry name" value="Pyruvoyl-dependent histidine and arginine decarboxylases"/>
    <property type="match status" value="1"/>
</dbReference>
<dbReference type="PANTHER" id="PTHR40438">
    <property type="entry name" value="PYRUVOYL-DEPENDENT ARGININE DECARBOXYLASE"/>
    <property type="match status" value="1"/>
</dbReference>
<feature type="chain" id="PRO_5023388681" description="Pyruvoyl-dependent arginine decarboxylase subunit beta" evidence="6">
    <location>
        <begin position="1"/>
        <end position="69"/>
    </location>
</feature>
<proteinExistence type="inferred from homology"/>
<dbReference type="HOGENOM" id="CLU_114389_0_0_2"/>
<evidence type="ECO:0000256" key="1">
    <source>
        <dbReference type="ARBA" id="ARBA00007412"/>
    </source>
</evidence>
<organism evidence="7 8">
    <name type="scientific">Ferroglobus placidus (strain DSM 10642 / AEDII12DO)</name>
    <dbReference type="NCBI Taxonomy" id="589924"/>
    <lineage>
        <taxon>Archaea</taxon>
        <taxon>Methanobacteriati</taxon>
        <taxon>Methanobacteriota</taxon>
        <taxon>Archaeoglobi</taxon>
        <taxon>Archaeoglobales</taxon>
        <taxon>Archaeoglobaceae</taxon>
        <taxon>Ferroglobus</taxon>
    </lineage>
</organism>
<dbReference type="KEGG" id="fpl:Ferp_0861"/>
<dbReference type="Pfam" id="PF01862">
    <property type="entry name" value="PvlArgDC"/>
    <property type="match status" value="1"/>
</dbReference>
<dbReference type="SFLD" id="SFLDG01170">
    <property type="entry name" value="Pyruvoyl-dependent_arginine_de"/>
    <property type="match status" value="1"/>
</dbReference>
<evidence type="ECO:0000256" key="3">
    <source>
        <dbReference type="ARBA" id="ARBA00023239"/>
    </source>
</evidence>
<evidence type="ECO:0000313" key="8">
    <source>
        <dbReference type="Proteomes" id="UP000002613"/>
    </source>
</evidence>
<evidence type="ECO:0000256" key="4">
    <source>
        <dbReference type="ARBA" id="ARBA00023317"/>
    </source>
</evidence>
<dbReference type="PANTHER" id="PTHR40438:SF1">
    <property type="entry name" value="PYRUVOYL-DEPENDENT ARGININE DECARBOXYLASE"/>
    <property type="match status" value="1"/>
</dbReference>
<evidence type="ECO:0000256" key="5">
    <source>
        <dbReference type="ARBA" id="ARBA00049309"/>
    </source>
</evidence>
<sequence length="186" mass="20294">MFEAVKGELAGFRRVPEQKSGSYPLSATKLIPRKVFFTTGVGKHEDALVSFELALRDARIEKFNLVTVSSIFPPSCEIIGIEDGLRELFPGQIVFCVMSRMTSNKKGERIFASVGAAIPPDPSLNGYLTEYHGYCNGENAGKIAEENAAYMLRTAFGIEPARTFSITAEAEVEEFTTVVAAAVFVL</sequence>
<evidence type="ECO:0000256" key="2">
    <source>
        <dbReference type="ARBA" id="ARBA00022793"/>
    </source>
</evidence>
<feature type="site" description="Cleavage (non-hydrolytic)" evidence="6">
    <location>
        <begin position="69"/>
        <end position="70"/>
    </location>
</feature>
<dbReference type="PaxDb" id="589924-Ferp_0861"/>
<feature type="modified residue" description="Pyruvic acid (Ser)" evidence="6">
    <location>
        <position position="70"/>
    </location>
</feature>
<comment type="similarity">
    <text evidence="1 6">Belongs to the PdaD family.</text>
</comment>
<feature type="chain" id="PRO_5023388680" description="Pyruvoyl-dependent arginine decarboxylase subunit alpha" evidence="6">
    <location>
        <begin position="70"/>
        <end position="186"/>
    </location>
</feature>
<keyword evidence="8" id="KW-1185">Reference proteome</keyword>
<dbReference type="Proteomes" id="UP000002613">
    <property type="component" value="Chromosome"/>
</dbReference>
<dbReference type="InterPro" id="IPR016105">
    <property type="entry name" value="Pyr-dep_his/arg-deCO2ase_sand"/>
</dbReference>
<comment type="catalytic activity">
    <reaction evidence="5 6">
        <text>L-arginine + H(+) = agmatine + CO2</text>
        <dbReference type="Rhea" id="RHEA:17641"/>
        <dbReference type="ChEBI" id="CHEBI:15378"/>
        <dbReference type="ChEBI" id="CHEBI:16526"/>
        <dbReference type="ChEBI" id="CHEBI:32682"/>
        <dbReference type="ChEBI" id="CHEBI:58145"/>
        <dbReference type="EC" id="4.1.1.19"/>
    </reaction>
</comment>
<evidence type="ECO:0000313" key="7">
    <source>
        <dbReference type="EMBL" id="ADC65029.1"/>
    </source>
</evidence>
<dbReference type="RefSeq" id="WP_012965372.1">
    <property type="nucleotide sequence ID" value="NC_013849.1"/>
</dbReference>
<dbReference type="SFLD" id="SFLDS00055">
    <property type="entry name" value="Pyruvoyl-Dependent_Histidine/A"/>
    <property type="match status" value="1"/>
</dbReference>
<protein>
    <recommendedName>
        <fullName evidence="6">Pyruvoyl-dependent arginine decarboxylase</fullName>
        <shortName evidence="6">PvlArgDC</shortName>
        <ecNumber evidence="6">4.1.1.19</ecNumber>
    </recommendedName>
    <component>
        <recommendedName>
            <fullName evidence="6">Pyruvoyl-dependent arginine decarboxylase subunit beta</fullName>
        </recommendedName>
    </component>
    <component>
        <recommendedName>
            <fullName evidence="6">Pyruvoyl-dependent arginine decarboxylase subunit alpha</fullName>
        </recommendedName>
    </component>
</protein>
<name>D3RX16_FERPA</name>
<dbReference type="NCBIfam" id="TIGR00286">
    <property type="entry name" value="pyruvoyl-dependent arginine decarboxylase"/>
    <property type="match status" value="1"/>
</dbReference>
<dbReference type="InterPro" id="IPR002724">
    <property type="entry name" value="Pyruvoyl-dep_arg_deCO2ase"/>
</dbReference>
<dbReference type="GO" id="GO:0008792">
    <property type="term" value="F:arginine decarboxylase activity"/>
    <property type="evidence" value="ECO:0007669"/>
    <property type="project" value="UniProtKB-UniRule"/>
</dbReference>
<dbReference type="NCBIfam" id="NF009064">
    <property type="entry name" value="PRK12398.1"/>
    <property type="match status" value="1"/>
</dbReference>
<dbReference type="InterPro" id="IPR016104">
    <property type="entry name" value="Pyr-dep_his/arg-deCO2ase"/>
</dbReference>
<gene>
    <name evidence="6" type="primary">pdaD</name>
    <name evidence="7" type="ordered locus">Ferp_0861</name>
</gene>
<dbReference type="HAMAP" id="MF_01404">
    <property type="entry name" value="PvlArgDC"/>
    <property type="match status" value="1"/>
</dbReference>
<dbReference type="Gene3D" id="3.50.20.10">
    <property type="entry name" value="Pyruvoyl-Dependent Histidine Decarboxylase, subunit B"/>
    <property type="match status" value="1"/>
</dbReference>
<reference evidence="7 8" key="2">
    <citation type="journal article" date="2011" name="Stand. Genomic Sci.">
        <title>Complete genome sequence of Ferroglobus placidus AEDII12DO.</title>
        <authorList>
            <person name="Anderson I."/>
            <person name="Risso C."/>
            <person name="Holmes D."/>
            <person name="Lucas S."/>
            <person name="Copeland A."/>
            <person name="Lapidus A."/>
            <person name="Cheng J.F."/>
            <person name="Bruce D."/>
            <person name="Goodwin L."/>
            <person name="Pitluck S."/>
            <person name="Saunders E."/>
            <person name="Brettin T."/>
            <person name="Detter J.C."/>
            <person name="Han C."/>
            <person name="Tapia R."/>
            <person name="Larimer F."/>
            <person name="Land M."/>
            <person name="Hauser L."/>
            <person name="Woyke T."/>
            <person name="Lovley D."/>
            <person name="Kyrpides N."/>
            <person name="Ivanova N."/>
        </authorList>
    </citation>
    <scope>NUCLEOTIDE SEQUENCE [LARGE SCALE GENOMIC DNA]</scope>
    <source>
        <strain evidence="8">DSM 10642 / AEDII12DO</strain>
    </source>
</reference>
<keyword evidence="2 6" id="KW-0210">Decarboxylase</keyword>
<keyword evidence="4 6" id="KW-0670">Pyruvate</keyword>
<dbReference type="GeneID" id="8778367"/>
<dbReference type="Gene3D" id="3.30.60.30">
    <property type="match status" value="1"/>
</dbReference>
<dbReference type="GO" id="GO:0006527">
    <property type="term" value="P:L-arginine catabolic process"/>
    <property type="evidence" value="ECO:0007669"/>
    <property type="project" value="InterPro"/>
</dbReference>
<dbReference type="eggNOG" id="arCOG04490">
    <property type="taxonomic scope" value="Archaea"/>
</dbReference>
<evidence type="ECO:0000256" key="6">
    <source>
        <dbReference type="HAMAP-Rule" id="MF_01404"/>
    </source>
</evidence>
<dbReference type="PIRSF" id="PIRSF005216">
    <property type="entry name" value="Pyruvoyl-dep_arg_deCO2ase"/>
    <property type="match status" value="1"/>
</dbReference>
<reference evidence="8" key="1">
    <citation type="submission" date="2010-02" db="EMBL/GenBank/DDBJ databases">
        <title>Complete sequence of Ferroglobus placidus DSM 10642.</title>
        <authorList>
            <consortium name="US DOE Joint Genome Institute"/>
            <person name="Lucas S."/>
            <person name="Copeland A."/>
            <person name="Lapidus A."/>
            <person name="Cheng J.-F."/>
            <person name="Bruce D."/>
            <person name="Goodwin L."/>
            <person name="Pitluck S."/>
            <person name="Saunders E."/>
            <person name="Brettin T."/>
            <person name="Detter J.C."/>
            <person name="Han C."/>
            <person name="Tapia R."/>
            <person name="Larimer F."/>
            <person name="Land M."/>
            <person name="Hauser L."/>
            <person name="Kyrpides N."/>
            <person name="Ivanova N."/>
            <person name="Holmes D."/>
            <person name="Lovley D."/>
            <person name="Kyrpides N."/>
            <person name="Anderson I.J."/>
            <person name="Woyke T."/>
        </authorList>
    </citation>
    <scope>NUCLEOTIDE SEQUENCE [LARGE SCALE GENOMIC DNA]</scope>
    <source>
        <strain evidence="8">DSM 10642 / AEDII12DO</strain>
    </source>
</reference>